<reference evidence="2" key="1">
    <citation type="submission" date="2007-07" db="EMBL/GenBank/DDBJ databases">
        <title>PCAP assembly of the Caenorhabditis remanei genome.</title>
        <authorList>
            <consortium name="The Caenorhabditis remanei Sequencing Consortium"/>
            <person name="Wilson R.K."/>
        </authorList>
    </citation>
    <scope>NUCLEOTIDE SEQUENCE [LARGE SCALE GENOMIC DNA]</scope>
    <source>
        <strain evidence="2">PB4641</strain>
    </source>
</reference>
<dbReference type="Pfam" id="PF07735">
    <property type="entry name" value="FBA_2"/>
    <property type="match status" value="1"/>
</dbReference>
<dbReference type="InParanoid" id="E3MXZ9"/>
<dbReference type="OMA" id="FATIWTD"/>
<evidence type="ECO:0000259" key="1">
    <source>
        <dbReference type="PROSITE" id="PS50181"/>
    </source>
</evidence>
<dbReference type="InterPro" id="IPR053222">
    <property type="entry name" value="Zygotic_Embryogenesis-Asso"/>
</dbReference>
<evidence type="ECO:0000313" key="2">
    <source>
        <dbReference type="EMBL" id="EFP11855.1"/>
    </source>
</evidence>
<name>E3MXZ9_CAERE</name>
<dbReference type="HOGENOM" id="CLU_028840_1_3_1"/>
<dbReference type="Pfam" id="PF00646">
    <property type="entry name" value="F-box"/>
    <property type="match status" value="1"/>
</dbReference>
<dbReference type="OrthoDB" id="10307991at2759"/>
<dbReference type="InterPro" id="IPR001810">
    <property type="entry name" value="F-box_dom"/>
</dbReference>
<dbReference type="PROSITE" id="PS50181">
    <property type="entry name" value="FBOX"/>
    <property type="match status" value="1"/>
</dbReference>
<protein>
    <recommendedName>
        <fullName evidence="1">F-box domain-containing protein</fullName>
    </recommendedName>
</protein>
<dbReference type="EMBL" id="DS268494">
    <property type="protein sequence ID" value="EFP11855.1"/>
    <property type="molecule type" value="Genomic_DNA"/>
</dbReference>
<dbReference type="AlphaFoldDB" id="E3MXZ9"/>
<organism evidence="3">
    <name type="scientific">Caenorhabditis remanei</name>
    <name type="common">Caenorhabditis vulgaris</name>
    <dbReference type="NCBI Taxonomy" id="31234"/>
    <lineage>
        <taxon>Eukaryota</taxon>
        <taxon>Metazoa</taxon>
        <taxon>Ecdysozoa</taxon>
        <taxon>Nematoda</taxon>
        <taxon>Chromadorea</taxon>
        <taxon>Rhabditida</taxon>
        <taxon>Rhabditina</taxon>
        <taxon>Rhabditomorpha</taxon>
        <taxon>Rhabditoidea</taxon>
        <taxon>Rhabditidae</taxon>
        <taxon>Peloderinae</taxon>
        <taxon>Caenorhabditis</taxon>
    </lineage>
</organism>
<dbReference type="Proteomes" id="UP000008281">
    <property type="component" value="Unassembled WGS sequence"/>
</dbReference>
<sequence>MTSSFPLLNLPPEAILHVLKSMDYGEIVILSLLSERAKQSVESVNLYSRGSSAVLSDLFRLIMNFDKKQVELTFTMDEIRENRTNDFSSVPKNIELITYNNTAETVELCIKGLNLRKWINHLKAIFHFSELYCLQFDENASLFDIKELRTMFNSYYQLCILSDNGSDVKSILENIPTRRLFFENDVFNRLENPYQVLIQNYDELAIGPELESPNSLELDDLLMTNSKAIKIFDSNWAEKELNRFLKHWMKGSNPRMERLSIYFFPQETLNNSKILKGIKGMEVPVEHMRWFKSYDEVVEPVTGGYDFYRCDGTKATIAIRAHDLNMVEMYVWYPHCVGEAEEMGN</sequence>
<keyword evidence="3" id="KW-1185">Reference proteome</keyword>
<accession>E3MXZ9</accession>
<dbReference type="InterPro" id="IPR012885">
    <property type="entry name" value="F-box_Sdz-33"/>
</dbReference>
<gene>
    <name evidence="2" type="ORF">CRE_29342</name>
</gene>
<evidence type="ECO:0000313" key="3">
    <source>
        <dbReference type="Proteomes" id="UP000008281"/>
    </source>
</evidence>
<dbReference type="PANTHER" id="PTHR22899">
    <property type="entry name" value="CYCLIN-RELATED F-BOX FAMILY"/>
    <property type="match status" value="1"/>
</dbReference>
<dbReference type="FunCoup" id="E3MXZ9">
    <property type="interactions" value="425"/>
</dbReference>
<feature type="domain" description="F-box" evidence="1">
    <location>
        <begin position="4"/>
        <end position="50"/>
    </location>
</feature>
<proteinExistence type="predicted"/>